<accession>A0A0V0S2R4</accession>
<dbReference type="EMBL" id="JYDL01000044">
    <property type="protein sequence ID" value="KRX20927.1"/>
    <property type="molecule type" value="Genomic_DNA"/>
</dbReference>
<dbReference type="OrthoDB" id="10338038at2759"/>
<evidence type="ECO:0000313" key="1">
    <source>
        <dbReference type="EMBL" id="KRX20927.1"/>
    </source>
</evidence>
<sequence>MTRRSKKMLIPLHIGQNCTPRMPDVDRGPADPKNFWIEWIDFSSFLAGSETKRVSPSGEECYRDQSAAMAQYPQI</sequence>
<keyword evidence="2" id="KW-1185">Reference proteome</keyword>
<organism evidence="1 2">
    <name type="scientific">Trichinella nelsoni</name>
    <dbReference type="NCBI Taxonomy" id="6336"/>
    <lineage>
        <taxon>Eukaryota</taxon>
        <taxon>Metazoa</taxon>
        <taxon>Ecdysozoa</taxon>
        <taxon>Nematoda</taxon>
        <taxon>Enoplea</taxon>
        <taxon>Dorylaimia</taxon>
        <taxon>Trichinellida</taxon>
        <taxon>Trichinellidae</taxon>
        <taxon>Trichinella</taxon>
    </lineage>
</organism>
<reference evidence="1 2" key="1">
    <citation type="submission" date="2015-01" db="EMBL/GenBank/DDBJ databases">
        <title>Evolution of Trichinella species and genotypes.</title>
        <authorList>
            <person name="Korhonen P.K."/>
            <person name="Edoardo P."/>
            <person name="Giuseppe L.R."/>
            <person name="Gasser R.B."/>
        </authorList>
    </citation>
    <scope>NUCLEOTIDE SEQUENCE [LARGE SCALE GENOMIC DNA]</scope>
    <source>
        <strain evidence="1">ISS37</strain>
    </source>
</reference>
<gene>
    <name evidence="1" type="ORF">T07_8432</name>
</gene>
<dbReference type="Proteomes" id="UP000054630">
    <property type="component" value="Unassembled WGS sequence"/>
</dbReference>
<evidence type="ECO:0000313" key="2">
    <source>
        <dbReference type="Proteomes" id="UP000054630"/>
    </source>
</evidence>
<dbReference type="AlphaFoldDB" id="A0A0V0S2R4"/>
<proteinExistence type="predicted"/>
<comment type="caution">
    <text evidence="1">The sequence shown here is derived from an EMBL/GenBank/DDBJ whole genome shotgun (WGS) entry which is preliminary data.</text>
</comment>
<protein>
    <submittedName>
        <fullName evidence="1">Uncharacterized protein</fullName>
    </submittedName>
</protein>
<name>A0A0V0S2R4_9BILA</name>